<dbReference type="PRINTS" id="PR00473">
    <property type="entry name" value="GALCTOKINASE"/>
</dbReference>
<dbReference type="FunFam" id="3.30.230.10:FF:000017">
    <property type="entry name" value="Galactokinase"/>
    <property type="match status" value="1"/>
</dbReference>
<protein>
    <recommendedName>
        <fullName evidence="11 12">Galactokinase</fullName>
        <ecNumber evidence="11 12">2.7.1.6</ecNumber>
    </recommendedName>
    <alternativeName>
        <fullName evidence="11">Galactose kinase</fullName>
    </alternativeName>
</protein>
<dbReference type="InterPro" id="IPR014721">
    <property type="entry name" value="Ribsml_uS5_D2-typ_fold_subgr"/>
</dbReference>
<feature type="site" description="Transition state stabilizer" evidence="11">
    <location>
        <position position="62"/>
    </location>
</feature>
<feature type="binding site" evidence="11">
    <location>
        <begin position="68"/>
        <end position="71"/>
    </location>
    <ligand>
        <name>substrate</name>
    </ligand>
</feature>
<comment type="subcellular location">
    <subcellularLocation>
        <location evidence="11">Cytoplasm</location>
    </subcellularLocation>
</comment>
<comment type="caution">
    <text evidence="17">The sequence shown here is derived from an EMBL/GenBank/DDBJ whole genome shotgun (WGS) entry which is preliminary data.</text>
</comment>
<evidence type="ECO:0000256" key="11">
    <source>
        <dbReference type="HAMAP-Rule" id="MF_00246"/>
    </source>
</evidence>
<evidence type="ECO:0000256" key="3">
    <source>
        <dbReference type="ARBA" id="ARBA00022679"/>
    </source>
</evidence>
<comment type="pathway">
    <text evidence="11">Carbohydrate metabolism; galactose metabolism.</text>
</comment>
<dbReference type="PANTHER" id="PTHR10457:SF7">
    <property type="entry name" value="GALACTOKINASE-RELATED"/>
    <property type="match status" value="1"/>
</dbReference>
<dbReference type="InterPro" id="IPR013750">
    <property type="entry name" value="GHMP_kinase_C_dom"/>
</dbReference>
<dbReference type="Pfam" id="PF08544">
    <property type="entry name" value="GHMP_kinases_C"/>
    <property type="match status" value="1"/>
</dbReference>
<dbReference type="SUPFAM" id="SSF54211">
    <property type="entry name" value="Ribosomal protein S5 domain 2-like"/>
    <property type="match status" value="1"/>
</dbReference>
<feature type="compositionally biased region" description="Low complexity" evidence="13">
    <location>
        <begin position="25"/>
        <end position="35"/>
    </location>
</feature>
<proteinExistence type="inferred from homology"/>
<keyword evidence="2 11" id="KW-0963">Cytoplasm</keyword>
<dbReference type="PRINTS" id="PR00959">
    <property type="entry name" value="MEVGALKINASE"/>
</dbReference>
<feature type="binding site" evidence="11">
    <location>
        <position position="163"/>
    </location>
    <ligand>
        <name>Mg(2+)</name>
        <dbReference type="ChEBI" id="CHEBI:18420"/>
    </ligand>
</feature>
<dbReference type="SUPFAM" id="SSF55060">
    <property type="entry name" value="GHMP Kinase, C-terminal domain"/>
    <property type="match status" value="1"/>
</dbReference>
<evidence type="ECO:0000256" key="2">
    <source>
        <dbReference type="ARBA" id="ARBA00022490"/>
    </source>
</evidence>
<dbReference type="EC" id="2.7.1.6" evidence="11 12"/>
<comment type="function">
    <text evidence="11">Catalyzes the transfer of the gamma-phosphate of ATP to D-galactose to form alpha-D-galactose-1-phosphate (Gal-1-P).</text>
</comment>
<name>A0A7W9QFZ0_9ACTN</name>
<dbReference type="NCBIfam" id="TIGR00131">
    <property type="entry name" value="gal_kin"/>
    <property type="match status" value="1"/>
</dbReference>
<dbReference type="GO" id="GO:0006012">
    <property type="term" value="P:galactose metabolic process"/>
    <property type="evidence" value="ECO:0007669"/>
    <property type="project" value="UniProtKB-UniRule"/>
</dbReference>
<feature type="domain" description="GHMP kinase C-terminal" evidence="15">
    <location>
        <begin position="317"/>
        <end position="396"/>
    </location>
</feature>
<evidence type="ECO:0000256" key="7">
    <source>
        <dbReference type="ARBA" id="ARBA00022840"/>
    </source>
</evidence>
<feature type="domain" description="GHMP kinase N-terminal" evidence="14">
    <location>
        <begin position="128"/>
        <end position="213"/>
    </location>
</feature>
<dbReference type="InterPro" id="IPR019539">
    <property type="entry name" value="GalKase_N"/>
</dbReference>
<evidence type="ECO:0000256" key="10">
    <source>
        <dbReference type="ARBA" id="ARBA00023277"/>
    </source>
</evidence>
<keyword evidence="8 11" id="KW-0460">Magnesium</keyword>
<gene>
    <name evidence="11" type="primary">galK</name>
    <name evidence="17" type="ORF">FHS42_005390</name>
</gene>
<evidence type="ECO:0000256" key="4">
    <source>
        <dbReference type="ARBA" id="ARBA00022723"/>
    </source>
</evidence>
<feature type="binding site" evidence="11">
    <location>
        <position position="259"/>
    </location>
    <ligand>
        <name>substrate</name>
    </ligand>
</feature>
<keyword evidence="18" id="KW-1185">Reference proteome</keyword>
<feature type="binding site" evidence="11">
    <location>
        <position position="195"/>
    </location>
    <ligand>
        <name>Mg(2+)</name>
        <dbReference type="ChEBI" id="CHEBI:18420"/>
    </ligand>
</feature>
<dbReference type="InterPro" id="IPR006204">
    <property type="entry name" value="GHMP_kinase_N_dom"/>
</dbReference>
<dbReference type="GO" id="GO:0005524">
    <property type="term" value="F:ATP binding"/>
    <property type="evidence" value="ECO:0007669"/>
    <property type="project" value="UniProtKB-UniRule"/>
</dbReference>
<dbReference type="FunFam" id="3.30.70.890:FF:000001">
    <property type="entry name" value="Galactokinase"/>
    <property type="match status" value="1"/>
</dbReference>
<feature type="region of interest" description="Disordered" evidence="13">
    <location>
        <begin position="1"/>
        <end position="35"/>
    </location>
</feature>
<dbReference type="AlphaFoldDB" id="A0A7W9QFZ0"/>
<evidence type="ECO:0000313" key="18">
    <source>
        <dbReference type="Proteomes" id="UP000588098"/>
    </source>
</evidence>
<dbReference type="Pfam" id="PF10509">
    <property type="entry name" value="GalKase_gal_bdg"/>
    <property type="match status" value="1"/>
</dbReference>
<keyword evidence="3 11" id="KW-0808">Transferase</keyword>
<evidence type="ECO:0000256" key="8">
    <source>
        <dbReference type="ARBA" id="ARBA00022842"/>
    </source>
</evidence>
<evidence type="ECO:0000259" key="15">
    <source>
        <dbReference type="Pfam" id="PF08544"/>
    </source>
</evidence>
<dbReference type="InterPro" id="IPR006203">
    <property type="entry name" value="GHMP_knse_ATP-bd_CS"/>
</dbReference>
<keyword evidence="7 11" id="KW-0067">ATP-binding</keyword>
<evidence type="ECO:0000313" key="17">
    <source>
        <dbReference type="EMBL" id="MBB5938302.1"/>
    </source>
</evidence>
<accession>A0A7W9QFZ0</accession>
<evidence type="ECO:0000256" key="6">
    <source>
        <dbReference type="ARBA" id="ARBA00022777"/>
    </source>
</evidence>
<organism evidence="17 18">
    <name type="scientific">Streptomyces zagrosensis</name>
    <dbReference type="NCBI Taxonomy" id="1042984"/>
    <lineage>
        <taxon>Bacteria</taxon>
        <taxon>Bacillati</taxon>
        <taxon>Actinomycetota</taxon>
        <taxon>Actinomycetes</taxon>
        <taxon>Kitasatosporales</taxon>
        <taxon>Streptomycetaceae</taxon>
        <taxon>Streptomyces</taxon>
    </lineage>
</organism>
<comment type="similarity">
    <text evidence="1 11">Belongs to the GHMP kinase family. GalK subfamily.</text>
</comment>
<dbReference type="Pfam" id="PF00288">
    <property type="entry name" value="GHMP_kinases_N"/>
    <property type="match status" value="1"/>
</dbReference>
<dbReference type="InterPro" id="IPR036554">
    <property type="entry name" value="GHMP_kinase_C_sf"/>
</dbReference>
<dbReference type="GO" id="GO:0004335">
    <property type="term" value="F:galactokinase activity"/>
    <property type="evidence" value="ECO:0007669"/>
    <property type="project" value="UniProtKB-UniRule"/>
</dbReference>
<evidence type="ECO:0000256" key="12">
    <source>
        <dbReference type="NCBIfam" id="TIGR00131"/>
    </source>
</evidence>
<dbReference type="HAMAP" id="MF_00246">
    <property type="entry name" value="Galactokinase"/>
    <property type="match status" value="1"/>
</dbReference>
<dbReference type="EMBL" id="JACHJL010000015">
    <property type="protein sequence ID" value="MBB5938302.1"/>
    <property type="molecule type" value="Genomic_DNA"/>
</dbReference>
<sequence length="421" mass="43300">MSDSGTRRPEPQRDSGARGPAVDSGGAATDGAPGPAEVSAVVAGFDEVYGAEPAGVWAAPGRVNLIGEHTDISEGLVMPLALPHATLAAASPREDGVLRLHSADVPGGVVELRSDALAPESGAGWAAYPAGVLWAMREAGLAVGGAELHFTSTVPTGAGLSSSAALEVATASALNELYGLGLTTERIAQLAQRAENGFVGVPCGIMDQMASACCTAGHALYLDTRDLTHRHVPFDVAAQGLRLLVVDTRVKHELGDGAYANRRAACERGARALGVRALRDVPYALLNAALDKLADNPAVQRRVRHVVTENRRVEEVIALLDAGDTRAIGPVLTAGHVSLRDDYEVSCAELDLVVESANAAGALGARMTGGGFGGSAIVLVEEAAADPIATAINEAFAMAHARPPRIFPALPAAGSRRLLLR</sequence>
<dbReference type="PIRSF" id="PIRSF000530">
    <property type="entry name" value="Galactokinase"/>
    <property type="match status" value="1"/>
</dbReference>
<dbReference type="InterPro" id="IPR020568">
    <property type="entry name" value="Ribosomal_Su5_D2-typ_SF"/>
</dbReference>
<feature type="active site" description="Proton acceptor" evidence="11">
    <location>
        <position position="207"/>
    </location>
</feature>
<dbReference type="GO" id="GO:0005829">
    <property type="term" value="C:cytosol"/>
    <property type="evidence" value="ECO:0007669"/>
    <property type="project" value="TreeGrafter"/>
</dbReference>
<evidence type="ECO:0000256" key="9">
    <source>
        <dbReference type="ARBA" id="ARBA00023144"/>
    </source>
</evidence>
<dbReference type="PANTHER" id="PTHR10457">
    <property type="entry name" value="MEVALONATE KINASE/GALACTOKINASE"/>
    <property type="match status" value="1"/>
</dbReference>
<evidence type="ECO:0000256" key="1">
    <source>
        <dbReference type="ARBA" id="ARBA00006566"/>
    </source>
</evidence>
<feature type="binding site" evidence="11">
    <location>
        <position position="102"/>
    </location>
    <ligand>
        <name>ATP</name>
        <dbReference type="ChEBI" id="CHEBI:30616"/>
    </ligand>
</feature>
<comment type="catalytic activity">
    <reaction evidence="11">
        <text>alpha-D-galactose + ATP = alpha-D-galactose 1-phosphate + ADP + H(+)</text>
        <dbReference type="Rhea" id="RHEA:13553"/>
        <dbReference type="ChEBI" id="CHEBI:15378"/>
        <dbReference type="ChEBI" id="CHEBI:28061"/>
        <dbReference type="ChEBI" id="CHEBI:30616"/>
        <dbReference type="ChEBI" id="CHEBI:58336"/>
        <dbReference type="ChEBI" id="CHEBI:456216"/>
        <dbReference type="EC" id="2.7.1.6"/>
    </reaction>
</comment>
<evidence type="ECO:0000259" key="14">
    <source>
        <dbReference type="Pfam" id="PF00288"/>
    </source>
</evidence>
<dbReference type="PROSITE" id="PS00627">
    <property type="entry name" value="GHMP_KINASES_ATP"/>
    <property type="match status" value="1"/>
</dbReference>
<keyword evidence="5 11" id="KW-0547">Nucleotide-binding</keyword>
<keyword evidence="10 11" id="KW-0119">Carbohydrate metabolism</keyword>
<evidence type="ECO:0000256" key="13">
    <source>
        <dbReference type="SAM" id="MobiDB-lite"/>
    </source>
</evidence>
<feature type="domain" description="Galactokinase N-terminal" evidence="16">
    <location>
        <begin position="45"/>
        <end position="92"/>
    </location>
</feature>
<dbReference type="InterPro" id="IPR006206">
    <property type="entry name" value="Mevalonate/galactokinase"/>
</dbReference>
<evidence type="ECO:0000259" key="16">
    <source>
        <dbReference type="Pfam" id="PF10509"/>
    </source>
</evidence>
<feature type="binding site" evidence="11">
    <location>
        <begin position="157"/>
        <end position="163"/>
    </location>
    <ligand>
        <name>ATP</name>
        <dbReference type="ChEBI" id="CHEBI:30616"/>
    </ligand>
</feature>
<dbReference type="Gene3D" id="3.30.70.890">
    <property type="entry name" value="GHMP kinase, C-terminal domain"/>
    <property type="match status" value="1"/>
</dbReference>
<dbReference type="Gene3D" id="3.30.230.10">
    <property type="match status" value="1"/>
</dbReference>
<evidence type="ECO:0000256" key="5">
    <source>
        <dbReference type="ARBA" id="ARBA00022741"/>
    </source>
</evidence>
<dbReference type="InterPro" id="IPR000705">
    <property type="entry name" value="Galactokinase"/>
</dbReference>
<keyword evidence="6 11" id="KW-0418">Kinase</keyword>
<dbReference type="GO" id="GO:0000287">
    <property type="term" value="F:magnesium ion binding"/>
    <property type="evidence" value="ECO:0007669"/>
    <property type="project" value="UniProtKB-UniRule"/>
</dbReference>
<dbReference type="UniPathway" id="UPA00214"/>
<keyword evidence="9 11" id="KW-0299">Galactose metabolism</keyword>
<keyword evidence="4 11" id="KW-0479">Metal-binding</keyword>
<dbReference type="Proteomes" id="UP000588098">
    <property type="component" value="Unassembled WGS sequence"/>
</dbReference>
<reference evidence="17 18" key="1">
    <citation type="submission" date="2020-08" db="EMBL/GenBank/DDBJ databases">
        <title>Genomic Encyclopedia of Type Strains, Phase III (KMG-III): the genomes of soil and plant-associated and newly described type strains.</title>
        <authorList>
            <person name="Whitman W."/>
        </authorList>
    </citation>
    <scope>NUCLEOTIDE SEQUENCE [LARGE SCALE GENOMIC DNA]</scope>
    <source>
        <strain evidence="17 18">CECT 8305</strain>
    </source>
</reference>
<dbReference type="InterPro" id="IPR022963">
    <property type="entry name" value="Galactokinase_bac"/>
</dbReference>
<feature type="compositionally biased region" description="Basic and acidic residues" evidence="13">
    <location>
        <begin position="1"/>
        <end position="16"/>
    </location>
</feature>